<evidence type="ECO:0000313" key="2">
    <source>
        <dbReference type="Proteomes" id="UP000018620"/>
    </source>
</evidence>
<organism evidence="1 2">
    <name type="scientific">Escherichia phage 4MG</name>
    <dbReference type="NCBI Taxonomy" id="1391428"/>
    <lineage>
        <taxon>Viruses</taxon>
        <taxon>Duplodnaviria</taxon>
        <taxon>Heunggongvirae</taxon>
        <taxon>Uroviricota</taxon>
        <taxon>Caudoviricetes</taxon>
        <taxon>Vequintavirinae</taxon>
        <taxon>Seunavirus</taxon>
        <taxon>Seunavirus 4MG</taxon>
    </lineage>
</organism>
<evidence type="ECO:0000313" key="1">
    <source>
        <dbReference type="EMBL" id="AGZ17652.1"/>
    </source>
</evidence>
<dbReference type="KEGG" id="vg:17776428"/>
<dbReference type="RefSeq" id="YP_008857394.1">
    <property type="nucleotide sequence ID" value="NC_022968.1"/>
</dbReference>
<dbReference type="EMBL" id="KF550303">
    <property type="protein sequence ID" value="AGZ17652.1"/>
    <property type="molecule type" value="Genomic_DNA"/>
</dbReference>
<keyword evidence="2" id="KW-1185">Reference proteome</keyword>
<dbReference type="OrthoDB" id="37004at10239"/>
<protein>
    <submittedName>
        <fullName evidence="1">Hyphothetical protein</fullName>
    </submittedName>
</protein>
<accession>V5KT19</accession>
<dbReference type="Proteomes" id="UP000018620">
    <property type="component" value="Segment"/>
</dbReference>
<proteinExistence type="predicted"/>
<name>V5KT19_9CAUD</name>
<sequence>MQSRDYRELLKEIHGDSIDNWYLPEEEWGKENAMGGENILEFINHEVWKDTDTGQWRFKDKLFKREGQARKAARLYFRKKFS</sequence>
<reference evidence="1 2" key="1">
    <citation type="journal article" date="2014" name="Arch. Virol.">
        <title>Complete genome sequence of enterobacteria phage 4MG, a new member of the subgroup "PVP-SE1-like phage" of the "rV5-like viruses".</title>
        <authorList>
            <person name="Kim M."/>
            <person name="Heu S."/>
            <person name="Ryu S."/>
        </authorList>
    </citation>
    <scope>NUCLEOTIDE SEQUENCE [LARGE SCALE GENOMIC DNA]</scope>
</reference>
<gene>
    <name evidence="1" type="ORF">4MG_178</name>
</gene>